<organism evidence="1 2">
    <name type="scientific">Cichorium intybus</name>
    <name type="common">Chicory</name>
    <dbReference type="NCBI Taxonomy" id="13427"/>
    <lineage>
        <taxon>Eukaryota</taxon>
        <taxon>Viridiplantae</taxon>
        <taxon>Streptophyta</taxon>
        <taxon>Embryophyta</taxon>
        <taxon>Tracheophyta</taxon>
        <taxon>Spermatophyta</taxon>
        <taxon>Magnoliopsida</taxon>
        <taxon>eudicotyledons</taxon>
        <taxon>Gunneridae</taxon>
        <taxon>Pentapetalae</taxon>
        <taxon>asterids</taxon>
        <taxon>campanulids</taxon>
        <taxon>Asterales</taxon>
        <taxon>Asteraceae</taxon>
        <taxon>Cichorioideae</taxon>
        <taxon>Cichorieae</taxon>
        <taxon>Cichoriinae</taxon>
        <taxon>Cichorium</taxon>
    </lineage>
</organism>
<evidence type="ECO:0000313" key="1">
    <source>
        <dbReference type="EMBL" id="KAI3791058.1"/>
    </source>
</evidence>
<keyword evidence="2" id="KW-1185">Reference proteome</keyword>
<name>A0ACB9H6W4_CICIN</name>
<sequence length="99" mass="10892">MGMDFSVFTEAVSGFGFADARPYMLANEPEVPEEVLSFWDFFLFGVPPLYCVSQINLKPRKTLKKQLRTLGGSLKSSSACLNSAFQSTAGSLGIEDWTL</sequence>
<comment type="caution">
    <text evidence="1">The sequence shown here is derived from an EMBL/GenBank/DDBJ whole genome shotgun (WGS) entry which is preliminary data.</text>
</comment>
<reference evidence="2" key="1">
    <citation type="journal article" date="2022" name="Mol. Ecol. Resour.">
        <title>The genomes of chicory, endive, great burdock and yacon provide insights into Asteraceae palaeo-polyploidization history and plant inulin production.</title>
        <authorList>
            <person name="Fan W."/>
            <person name="Wang S."/>
            <person name="Wang H."/>
            <person name="Wang A."/>
            <person name="Jiang F."/>
            <person name="Liu H."/>
            <person name="Zhao H."/>
            <person name="Xu D."/>
            <person name="Zhang Y."/>
        </authorList>
    </citation>
    <scope>NUCLEOTIDE SEQUENCE [LARGE SCALE GENOMIC DNA]</scope>
    <source>
        <strain evidence="2">cv. Punajuju</strain>
    </source>
</reference>
<accession>A0ACB9H6W4</accession>
<dbReference type="EMBL" id="CM042009">
    <property type="protein sequence ID" value="KAI3791058.1"/>
    <property type="molecule type" value="Genomic_DNA"/>
</dbReference>
<evidence type="ECO:0000313" key="2">
    <source>
        <dbReference type="Proteomes" id="UP001055811"/>
    </source>
</evidence>
<proteinExistence type="predicted"/>
<protein>
    <submittedName>
        <fullName evidence="1">Uncharacterized protein</fullName>
    </submittedName>
</protein>
<dbReference type="Proteomes" id="UP001055811">
    <property type="component" value="Linkage Group LG01"/>
</dbReference>
<gene>
    <name evidence="1" type="ORF">L2E82_04625</name>
</gene>
<reference evidence="1 2" key="2">
    <citation type="journal article" date="2022" name="Mol. Ecol. Resour.">
        <title>The genomes of chicory, endive, great burdock and yacon provide insights into Asteraceae paleo-polyploidization history and plant inulin production.</title>
        <authorList>
            <person name="Fan W."/>
            <person name="Wang S."/>
            <person name="Wang H."/>
            <person name="Wang A."/>
            <person name="Jiang F."/>
            <person name="Liu H."/>
            <person name="Zhao H."/>
            <person name="Xu D."/>
            <person name="Zhang Y."/>
        </authorList>
    </citation>
    <scope>NUCLEOTIDE SEQUENCE [LARGE SCALE GENOMIC DNA]</scope>
    <source>
        <strain evidence="2">cv. Punajuju</strain>
        <tissue evidence="1">Leaves</tissue>
    </source>
</reference>